<protein>
    <submittedName>
        <fullName evidence="4">Histone deacetylase domain-containing protein</fullName>
    </submittedName>
</protein>
<dbReference type="InterPro" id="IPR023696">
    <property type="entry name" value="Ureohydrolase_dom_sf"/>
</dbReference>
<sequence length="784" mass="87427">MRSRVLLCCDRDGLNDGHRCLWLERHFDSPARIKFCYNRLAKCGLLDRCELLEGRRATAEELQLCHPADYLQTLSATRSMGQWELEALSAKYERVFLSSGSYKAALWAAGSAVNAMESLLTRSHGAETCHYNALVLARPAGHEAFADQASTYCLLNNVAICAEVAVRRHRLTRVLVIDWSASPGHGTRILLQNDRRIVVVSVCKHISGAASPWLSTDQFTSTHGNVVSIPLNTDRVGDSEYLAIFQHIVCPIAREFDPELVLISAGFDGSMGDPMGELNLTPGVYAHLIKLIQTAVPSSPVCAVLEGGYHAECVAEGVKYTLKALLGDPPPTLGSVGHINPSVMRSIWQVCAQSQNTWKSLKEQMNLFQLARDTVHLKPFYHSGGDAKPAHGEEFRKRIDALIERGLYPTRSDHSWPEDVARDYDARLEEIVKTYGQRKPRHQVAFLYPAKSLLAQHVHHNYSTSANTVLLMEQNRSVSDKELHFVQEQTKVTINHEHDFGGSQLMVDQENEVCRLMVPLVNALDSMRMDQTETTVCVVDLRPLAIIPVLKSAIPLLRKMRKVAAYDRVMIVDVSYYNRGIPVVREDGILVIYISAFADSEQKSAAVVSCVVTNFAVPIAYEYDPHLVVILGNAQRCSTIIPSFNQFANGRSVTLLSNDSDEDGVLACIASSVRSERFPFKEIADEESIQMLSSIWATDLRFNWLSLADRLFDLDTELNAEVVEAAAIAVYKERSAQLLDYAEGKRSALPCTEHDTRLLDQTRARMIHKFLFCVSSKNAQQPSN</sequence>
<dbReference type="Gene3D" id="3.40.800.20">
    <property type="entry name" value="Histone deacetylase domain"/>
    <property type="match status" value="1"/>
</dbReference>
<evidence type="ECO:0000313" key="4">
    <source>
        <dbReference type="WBParaSite" id="PSAMB.scaffold899size38983.g9651.t1"/>
    </source>
</evidence>
<dbReference type="AlphaFoldDB" id="A0A914XJB1"/>
<comment type="catalytic activity">
    <reaction evidence="1">
        <text>N(6)-acetyl-L-lysyl-[histone] + H2O = L-lysyl-[histone] + acetate</text>
        <dbReference type="Rhea" id="RHEA:58196"/>
        <dbReference type="Rhea" id="RHEA-COMP:9845"/>
        <dbReference type="Rhea" id="RHEA-COMP:11338"/>
        <dbReference type="ChEBI" id="CHEBI:15377"/>
        <dbReference type="ChEBI" id="CHEBI:29969"/>
        <dbReference type="ChEBI" id="CHEBI:30089"/>
        <dbReference type="ChEBI" id="CHEBI:61930"/>
        <dbReference type="EC" id="3.5.1.98"/>
    </reaction>
</comment>
<dbReference type="WBParaSite" id="PSAMB.scaffold899size38983.g9651.t1">
    <property type="protein sequence ID" value="PSAMB.scaffold899size38983.g9651.t1"/>
    <property type="gene ID" value="PSAMB.scaffold899size38983.g9651"/>
</dbReference>
<organism evidence="3 4">
    <name type="scientific">Plectus sambesii</name>
    <dbReference type="NCBI Taxonomy" id="2011161"/>
    <lineage>
        <taxon>Eukaryota</taxon>
        <taxon>Metazoa</taxon>
        <taxon>Ecdysozoa</taxon>
        <taxon>Nematoda</taxon>
        <taxon>Chromadorea</taxon>
        <taxon>Plectida</taxon>
        <taxon>Plectina</taxon>
        <taxon>Plectoidea</taxon>
        <taxon>Plectidae</taxon>
        <taxon>Plectus</taxon>
    </lineage>
</organism>
<dbReference type="Proteomes" id="UP000887566">
    <property type="component" value="Unplaced"/>
</dbReference>
<dbReference type="SUPFAM" id="SSF52768">
    <property type="entry name" value="Arginase/deacetylase"/>
    <property type="match status" value="1"/>
</dbReference>
<dbReference type="GO" id="GO:0040029">
    <property type="term" value="P:epigenetic regulation of gene expression"/>
    <property type="evidence" value="ECO:0007669"/>
    <property type="project" value="TreeGrafter"/>
</dbReference>
<name>A0A914XJB1_9BILA</name>
<keyword evidence="3" id="KW-1185">Reference proteome</keyword>
<accession>A0A914XJB1</accession>
<dbReference type="InterPro" id="IPR000286">
    <property type="entry name" value="HDACs"/>
</dbReference>
<dbReference type="InterPro" id="IPR037138">
    <property type="entry name" value="His_deacetylse_dom_sf"/>
</dbReference>
<dbReference type="Pfam" id="PF00850">
    <property type="entry name" value="Hist_deacetyl"/>
    <property type="match status" value="1"/>
</dbReference>
<dbReference type="PANTHER" id="PTHR10625">
    <property type="entry name" value="HISTONE DEACETYLASE HDAC1-RELATED"/>
    <property type="match status" value="1"/>
</dbReference>
<evidence type="ECO:0000256" key="1">
    <source>
        <dbReference type="ARBA" id="ARBA00048287"/>
    </source>
</evidence>
<feature type="domain" description="Histone deacetylase" evidence="2">
    <location>
        <begin position="26"/>
        <end position="325"/>
    </location>
</feature>
<dbReference type="InterPro" id="IPR023801">
    <property type="entry name" value="His_deacetylse_dom"/>
</dbReference>
<dbReference type="GO" id="GO:0000118">
    <property type="term" value="C:histone deacetylase complex"/>
    <property type="evidence" value="ECO:0007669"/>
    <property type="project" value="TreeGrafter"/>
</dbReference>
<dbReference type="PRINTS" id="PR01270">
    <property type="entry name" value="HDASUPER"/>
</dbReference>
<dbReference type="PANTHER" id="PTHR10625:SF38">
    <property type="entry name" value="HISTONE DEACETYLASE 6, ISOFORM G"/>
    <property type="match status" value="1"/>
</dbReference>
<evidence type="ECO:0000259" key="2">
    <source>
        <dbReference type="Pfam" id="PF00850"/>
    </source>
</evidence>
<evidence type="ECO:0000313" key="3">
    <source>
        <dbReference type="Proteomes" id="UP000887566"/>
    </source>
</evidence>
<dbReference type="GO" id="GO:0141221">
    <property type="term" value="F:histone deacetylase activity, hydrolytic mechanism"/>
    <property type="evidence" value="ECO:0007669"/>
    <property type="project" value="UniProtKB-EC"/>
</dbReference>
<reference evidence="4" key="1">
    <citation type="submission" date="2022-11" db="UniProtKB">
        <authorList>
            <consortium name="WormBaseParasite"/>
        </authorList>
    </citation>
    <scope>IDENTIFICATION</scope>
</reference>
<proteinExistence type="predicted"/>